<evidence type="ECO:0000259" key="6">
    <source>
        <dbReference type="Pfam" id="PF03160"/>
    </source>
</evidence>
<dbReference type="Proteomes" id="UP000334019">
    <property type="component" value="Chromosome"/>
</dbReference>
<dbReference type="InterPro" id="IPR051171">
    <property type="entry name" value="CaCA"/>
</dbReference>
<dbReference type="RefSeq" id="WP_153759787.1">
    <property type="nucleotide sequence ID" value="NZ_CP045851.1"/>
</dbReference>
<evidence type="ECO:0000313" key="8">
    <source>
        <dbReference type="Proteomes" id="UP000334019"/>
    </source>
</evidence>
<evidence type="ECO:0000256" key="3">
    <source>
        <dbReference type="ARBA" id="ARBA00022837"/>
    </source>
</evidence>
<evidence type="ECO:0000256" key="1">
    <source>
        <dbReference type="ARBA" id="ARBA00022729"/>
    </source>
</evidence>
<evidence type="ECO:0000313" key="7">
    <source>
        <dbReference type="EMBL" id="QGG95681.1"/>
    </source>
</evidence>
<keyword evidence="4" id="KW-0406">Ion transport</keyword>
<dbReference type="InterPro" id="IPR003644">
    <property type="entry name" value="Calx_beta"/>
</dbReference>
<keyword evidence="1 5" id="KW-0732">Signal</keyword>
<dbReference type="PANTHER" id="PTHR11878">
    <property type="entry name" value="SODIUM/CALCIUM EXCHANGER"/>
    <property type="match status" value="1"/>
</dbReference>
<keyword evidence="4" id="KW-0813">Transport</keyword>
<evidence type="ECO:0000256" key="4">
    <source>
        <dbReference type="ARBA" id="ARBA00023065"/>
    </source>
</evidence>
<dbReference type="GO" id="GO:0016020">
    <property type="term" value="C:membrane"/>
    <property type="evidence" value="ECO:0007669"/>
    <property type="project" value="InterPro"/>
</dbReference>
<dbReference type="EMBL" id="CP045851">
    <property type="protein sequence ID" value="QGG95681.1"/>
    <property type="molecule type" value="Genomic_DNA"/>
</dbReference>
<gene>
    <name evidence="7" type="ORF">GH723_11555</name>
</gene>
<keyword evidence="3" id="KW-0106">Calcium</keyword>
<feature type="signal peptide" evidence="5">
    <location>
        <begin position="1"/>
        <end position="26"/>
    </location>
</feature>
<dbReference type="GO" id="GO:0030001">
    <property type="term" value="P:metal ion transport"/>
    <property type="evidence" value="ECO:0007669"/>
    <property type="project" value="TreeGrafter"/>
</dbReference>
<dbReference type="Pfam" id="PF03160">
    <property type="entry name" value="Calx-beta"/>
    <property type="match status" value="1"/>
</dbReference>
<dbReference type="SUPFAM" id="SSF141072">
    <property type="entry name" value="CalX-like"/>
    <property type="match status" value="1"/>
</dbReference>
<dbReference type="PANTHER" id="PTHR11878:SF65">
    <property type="entry name" value="NA_CA-EXCHANGE PROTEIN, ISOFORM G"/>
    <property type="match status" value="1"/>
</dbReference>
<evidence type="ECO:0000256" key="5">
    <source>
        <dbReference type="SAM" id="SignalP"/>
    </source>
</evidence>
<dbReference type="AlphaFoldDB" id="A0A5Q2RM88"/>
<organism evidence="7 8">
    <name type="scientific">Actinomarinicola tropica</name>
    <dbReference type="NCBI Taxonomy" id="2789776"/>
    <lineage>
        <taxon>Bacteria</taxon>
        <taxon>Bacillati</taxon>
        <taxon>Actinomycetota</taxon>
        <taxon>Acidimicrobiia</taxon>
        <taxon>Acidimicrobiales</taxon>
        <taxon>Iamiaceae</taxon>
        <taxon>Actinomarinicola</taxon>
    </lineage>
</organism>
<keyword evidence="2" id="KW-0677">Repeat</keyword>
<protein>
    <recommendedName>
        <fullName evidence="6">Calx-beta domain-containing protein</fullName>
    </recommendedName>
</protein>
<name>A0A5Q2RM88_9ACTN</name>
<feature type="domain" description="Calx-beta" evidence="6">
    <location>
        <begin position="61"/>
        <end position="137"/>
    </location>
</feature>
<proteinExistence type="predicted"/>
<reference evidence="7 8" key="1">
    <citation type="submission" date="2019-11" db="EMBL/GenBank/DDBJ databases">
        <authorList>
            <person name="He Y."/>
        </authorList>
    </citation>
    <scope>NUCLEOTIDE SEQUENCE [LARGE SCALE GENOMIC DNA]</scope>
    <source>
        <strain evidence="7 8">SCSIO 58843</strain>
    </source>
</reference>
<accession>A0A5Q2RM88</accession>
<feature type="chain" id="PRO_5024391604" description="Calx-beta domain-containing protein" evidence="5">
    <location>
        <begin position="27"/>
        <end position="178"/>
    </location>
</feature>
<dbReference type="KEGG" id="atq:GH723_11555"/>
<dbReference type="Gene3D" id="2.60.40.2030">
    <property type="match status" value="1"/>
</dbReference>
<keyword evidence="8" id="KW-1185">Reference proteome</keyword>
<dbReference type="InterPro" id="IPR038081">
    <property type="entry name" value="CalX-like_sf"/>
</dbReference>
<evidence type="ECO:0000256" key="2">
    <source>
        <dbReference type="ARBA" id="ARBA00022737"/>
    </source>
</evidence>
<dbReference type="GO" id="GO:0007154">
    <property type="term" value="P:cell communication"/>
    <property type="evidence" value="ECO:0007669"/>
    <property type="project" value="InterPro"/>
</dbReference>
<sequence length="178" mass="17731">MRPTIRSATSLALAALVGVTATAAGAASARPDDVIPVPGATPPTIHISQETHAEGTGGPTGFHFTVSLSHPSDQPVSVDLVTTPGSATSPSDHQSVPATVVFAPGQTTADYVVSVVGDAVPEGDEEFVVEMSNAQGGTIVGGGGLGTILDDDGRGPGGFTTSWASVRHLVQLVLSLPA</sequence>